<dbReference type="FunFam" id="3.30.70.330:FF:000383">
    <property type="entry name" value="Sex lethal, isoform D"/>
    <property type="match status" value="1"/>
</dbReference>
<dbReference type="PROSITE" id="PS50102">
    <property type="entry name" value="RRM"/>
    <property type="match status" value="2"/>
</dbReference>
<evidence type="ECO:0000313" key="5">
    <source>
        <dbReference type="EMBL" id="QQP41133.1"/>
    </source>
</evidence>
<protein>
    <submittedName>
        <fullName evidence="5">Sex-lethal -like protein</fullName>
    </submittedName>
</protein>
<dbReference type="GO" id="GO:0009967">
    <property type="term" value="P:positive regulation of signal transduction"/>
    <property type="evidence" value="ECO:0007669"/>
    <property type="project" value="UniProtKB-ARBA"/>
</dbReference>
<evidence type="ECO:0000256" key="1">
    <source>
        <dbReference type="ARBA" id="ARBA00022737"/>
    </source>
</evidence>
<gene>
    <name evidence="5" type="ORF">FKW44_015405</name>
</gene>
<keyword evidence="1" id="KW-0677">Repeat</keyword>
<dbReference type="GO" id="GO:0010629">
    <property type="term" value="P:negative regulation of gene expression"/>
    <property type="evidence" value="ECO:0007669"/>
    <property type="project" value="UniProtKB-ARBA"/>
</dbReference>
<accession>A0A7T8H0F4</accession>
<dbReference type="SMART" id="SM00360">
    <property type="entry name" value="RRM"/>
    <property type="match status" value="2"/>
</dbReference>
<feature type="domain" description="RRM" evidence="4">
    <location>
        <begin position="99"/>
        <end position="146"/>
    </location>
</feature>
<dbReference type="InterPro" id="IPR002343">
    <property type="entry name" value="Hud_Sxl_RNA"/>
</dbReference>
<dbReference type="InterPro" id="IPR000504">
    <property type="entry name" value="RRM_dom"/>
</dbReference>
<dbReference type="PANTHER" id="PTHR10352">
    <property type="entry name" value="EUKARYOTIC TRANSLATION INITIATION FACTOR 3 SUBUNIT G"/>
    <property type="match status" value="1"/>
</dbReference>
<feature type="domain" description="RRM" evidence="4">
    <location>
        <begin position="1"/>
        <end position="68"/>
    </location>
</feature>
<reference evidence="6" key="1">
    <citation type="submission" date="2021-01" db="EMBL/GenBank/DDBJ databases">
        <title>Caligus Genome Assembly.</title>
        <authorList>
            <person name="Gallardo-Escarate C."/>
        </authorList>
    </citation>
    <scope>NUCLEOTIDE SEQUENCE [LARGE SCALE GENOMIC DNA]</scope>
</reference>
<evidence type="ECO:0000256" key="3">
    <source>
        <dbReference type="PROSITE-ProRule" id="PRU00176"/>
    </source>
</evidence>
<evidence type="ECO:0000256" key="2">
    <source>
        <dbReference type="ARBA" id="ARBA00022884"/>
    </source>
</evidence>
<dbReference type="PRINTS" id="PR00961">
    <property type="entry name" value="HUDSXLRNA"/>
</dbReference>
<dbReference type="GO" id="GO:1990904">
    <property type="term" value="C:ribonucleoprotein complex"/>
    <property type="evidence" value="ECO:0007669"/>
    <property type="project" value="InterPro"/>
</dbReference>
<dbReference type="GO" id="GO:0003729">
    <property type="term" value="F:mRNA binding"/>
    <property type="evidence" value="ECO:0007669"/>
    <property type="project" value="UniProtKB-ARBA"/>
</dbReference>
<dbReference type="SUPFAM" id="SSF54928">
    <property type="entry name" value="RNA-binding domain, RBD"/>
    <property type="match status" value="1"/>
</dbReference>
<evidence type="ECO:0000259" key="4">
    <source>
        <dbReference type="PROSITE" id="PS50102"/>
    </source>
</evidence>
<dbReference type="OrthoDB" id="266020at2759"/>
<dbReference type="Proteomes" id="UP000595437">
    <property type="component" value="Chromosome 10"/>
</dbReference>
<dbReference type="EMBL" id="CP045899">
    <property type="protein sequence ID" value="QQP41133.1"/>
    <property type="molecule type" value="Genomic_DNA"/>
</dbReference>
<dbReference type="AlphaFoldDB" id="A0A7T8H0F4"/>
<dbReference type="Gene3D" id="3.30.70.330">
    <property type="match status" value="2"/>
</dbReference>
<organism evidence="5 6">
    <name type="scientific">Caligus rogercresseyi</name>
    <name type="common">Sea louse</name>
    <dbReference type="NCBI Taxonomy" id="217165"/>
    <lineage>
        <taxon>Eukaryota</taxon>
        <taxon>Metazoa</taxon>
        <taxon>Ecdysozoa</taxon>
        <taxon>Arthropoda</taxon>
        <taxon>Crustacea</taxon>
        <taxon>Multicrustacea</taxon>
        <taxon>Hexanauplia</taxon>
        <taxon>Copepoda</taxon>
        <taxon>Siphonostomatoida</taxon>
        <taxon>Caligidae</taxon>
        <taxon>Caligus</taxon>
    </lineage>
</organism>
<proteinExistence type="predicted"/>
<dbReference type="Pfam" id="PF00076">
    <property type="entry name" value="RRM_1"/>
    <property type="match status" value="2"/>
</dbReference>
<dbReference type="InterPro" id="IPR012677">
    <property type="entry name" value="Nucleotide-bd_a/b_plait_sf"/>
</dbReference>
<sequence length="189" mass="20917">MTDKELFSMFVTCGPLIQARIIRDRKSGYSYGYGFVHYESPSDATRAIETLSGLAIQNKTLKVSYARPNSELIKDSNLYVANLGQGHVLHLWKDTHAHLLKDPQTGIPKGVAFVRFSKQSEARDAISALNGTLLNGQEKPFSSSRIIATTCRTGRRVSITTILPRTWVEDPGATVEHDIITTEETALIP</sequence>
<keyword evidence="6" id="KW-1185">Reference proteome</keyword>
<dbReference type="InterPro" id="IPR035979">
    <property type="entry name" value="RBD_domain_sf"/>
</dbReference>
<name>A0A7T8H0F4_CALRO</name>
<keyword evidence="2 3" id="KW-0694">RNA-binding</keyword>
<evidence type="ECO:0000313" key="6">
    <source>
        <dbReference type="Proteomes" id="UP000595437"/>
    </source>
</evidence>
<dbReference type="GO" id="GO:0005737">
    <property type="term" value="C:cytoplasm"/>
    <property type="evidence" value="ECO:0007669"/>
    <property type="project" value="UniProtKB-ARBA"/>
</dbReference>